<gene>
    <name evidence="1" type="ORF">GP475_05955</name>
</gene>
<dbReference type="Proteomes" id="UP000516320">
    <property type="component" value="Chromosome"/>
</dbReference>
<dbReference type="RefSeq" id="WP_187975689.1">
    <property type="nucleotide sequence ID" value="NZ_CP046884.1"/>
</dbReference>
<proteinExistence type="predicted"/>
<evidence type="ECO:0000313" key="1">
    <source>
        <dbReference type="EMBL" id="QNQ90233.1"/>
    </source>
</evidence>
<organism evidence="1 2">
    <name type="scientific">Corynebacterium poyangense</name>
    <dbReference type="NCBI Taxonomy" id="2684405"/>
    <lineage>
        <taxon>Bacteria</taxon>
        <taxon>Bacillati</taxon>
        <taxon>Actinomycetota</taxon>
        <taxon>Actinomycetes</taxon>
        <taxon>Mycobacteriales</taxon>
        <taxon>Corynebacteriaceae</taxon>
        <taxon>Corynebacterium</taxon>
    </lineage>
</organism>
<dbReference type="KEGG" id="cpoy:GP475_05955"/>
<accession>A0A7H0SNV8</accession>
<protein>
    <submittedName>
        <fullName evidence="1">Uncharacterized protein</fullName>
    </submittedName>
</protein>
<sequence>MSIRESFQPTVDEFISDLTTFATGSYLREEEKTHWDQPFDPAAIPLVRSALEEYLSSLESLAGRPDVDAICGAINTAVNKLVRINEDYANAIIEPEEIEQLNDFFKNSALEAGLDSDALGQLPLFDE</sequence>
<name>A0A7H0SNV8_9CORY</name>
<reference evidence="1 2" key="1">
    <citation type="submission" date="2019-12" db="EMBL/GenBank/DDBJ databases">
        <title>Corynebacterium sp. nov., isolated from feces of the Anser Albifrons in China.</title>
        <authorList>
            <person name="Liu Q."/>
        </authorList>
    </citation>
    <scope>NUCLEOTIDE SEQUENCE [LARGE SCALE GENOMIC DNA]</scope>
    <source>
        <strain evidence="1 2">4H37-19</strain>
    </source>
</reference>
<evidence type="ECO:0000313" key="2">
    <source>
        <dbReference type="Proteomes" id="UP000516320"/>
    </source>
</evidence>
<dbReference type="AlphaFoldDB" id="A0A7H0SNV8"/>
<keyword evidence="2" id="KW-1185">Reference proteome</keyword>
<dbReference type="EMBL" id="CP046884">
    <property type="protein sequence ID" value="QNQ90233.1"/>
    <property type="molecule type" value="Genomic_DNA"/>
</dbReference>